<reference evidence="1 2" key="1">
    <citation type="submission" date="2015-04" db="EMBL/GenBank/DDBJ databases">
        <authorList>
            <person name="Syromyatnikov M.Y."/>
            <person name="Popov V.N."/>
        </authorList>
    </citation>
    <scope>NUCLEOTIDE SEQUENCE [LARGE SCALE GENOMIC DNA]</scope>
</reference>
<keyword evidence="2" id="KW-1185">Reference proteome</keyword>
<dbReference type="EMBL" id="CVRI01000020">
    <property type="protein sequence ID" value="CRK91323.1"/>
    <property type="molecule type" value="Genomic_DNA"/>
</dbReference>
<evidence type="ECO:0000313" key="2">
    <source>
        <dbReference type="Proteomes" id="UP000183832"/>
    </source>
</evidence>
<accession>A0A1J1HTK3</accession>
<dbReference type="AlphaFoldDB" id="A0A1J1HTK3"/>
<dbReference type="OrthoDB" id="7764440at2759"/>
<gene>
    <name evidence="1" type="ORF">CLUMA_CG004997</name>
</gene>
<dbReference type="STRING" id="568069.A0A1J1HTK3"/>
<dbReference type="Proteomes" id="UP000183832">
    <property type="component" value="Unassembled WGS sequence"/>
</dbReference>
<evidence type="ECO:0000313" key="1">
    <source>
        <dbReference type="EMBL" id="CRK91323.1"/>
    </source>
</evidence>
<organism evidence="1 2">
    <name type="scientific">Clunio marinus</name>
    <dbReference type="NCBI Taxonomy" id="568069"/>
    <lineage>
        <taxon>Eukaryota</taxon>
        <taxon>Metazoa</taxon>
        <taxon>Ecdysozoa</taxon>
        <taxon>Arthropoda</taxon>
        <taxon>Hexapoda</taxon>
        <taxon>Insecta</taxon>
        <taxon>Pterygota</taxon>
        <taxon>Neoptera</taxon>
        <taxon>Endopterygota</taxon>
        <taxon>Diptera</taxon>
        <taxon>Nematocera</taxon>
        <taxon>Chironomoidea</taxon>
        <taxon>Chironomidae</taxon>
        <taxon>Clunio</taxon>
    </lineage>
</organism>
<name>A0A1J1HTK3_9DIPT</name>
<proteinExistence type="predicted"/>
<protein>
    <submittedName>
        <fullName evidence="1">CLUMA_CG004997, isoform A</fullName>
    </submittedName>
</protein>
<sequence>MINSNHNTQIMRQTPTNTNKKFCSMTYVPNISERISKLIRSKTEDVQLAFKPQNKVKNFFTRLKDKKNKLDLKNLIYKIPCECGCCYIGQTIQMLHKRLSQHKTDVNRLKKLLLDPKSAPGLLNEAISKSALVKHVSETNHKFDFDAVEILDVANQRSQLNVLEMLHIKANNTVNQRTDTLKLSQLYNGIIKIKNRKNKTPTQLQQT</sequence>